<proteinExistence type="predicted"/>
<protein>
    <submittedName>
        <fullName evidence="1">Uncharacterized protein</fullName>
    </submittedName>
</protein>
<reference evidence="1 2" key="1">
    <citation type="submission" date="2018-03" db="EMBL/GenBank/DDBJ databases">
        <title>Pantoea intestinalis SRCM103226 isolated form the mealworm.</title>
        <authorList>
            <person name="Jeong D.-Y."/>
            <person name="Kim J.W."/>
        </authorList>
    </citation>
    <scope>NUCLEOTIDE SEQUENCE [LARGE SCALE GENOMIC DNA]</scope>
    <source>
        <strain evidence="1 2">SRCM103226</strain>
        <plasmid evidence="1 2">unnamed1</plasmid>
    </source>
</reference>
<dbReference type="AlphaFoldDB" id="A0A6P1Q6I7"/>
<evidence type="ECO:0000313" key="1">
    <source>
        <dbReference type="EMBL" id="QHM74041.1"/>
    </source>
</evidence>
<name>A0A6P1Q6I7_9GAMM</name>
<sequence>MNTQNVKVKTATKESTERWDENPLSGVIAEQKLFLTEVCGLWNLQLEGAALEKELSRILVAMSVNILKYGVLCWFRPAPLISLPVVQPWLQAKSQVIRLYGVCGREAWELSRKRLIEEMDLARSLLTLEAR</sequence>
<dbReference type="Proteomes" id="UP000464053">
    <property type="component" value="Plasmid unnamed1"/>
</dbReference>
<keyword evidence="1" id="KW-0614">Plasmid</keyword>
<keyword evidence="2" id="KW-1185">Reference proteome</keyword>
<accession>A0A6P1Q6I7</accession>
<evidence type="ECO:0000313" key="2">
    <source>
        <dbReference type="Proteomes" id="UP000464053"/>
    </source>
</evidence>
<dbReference type="EMBL" id="CP028272">
    <property type="protein sequence ID" value="QHM74041.1"/>
    <property type="molecule type" value="Genomic_DNA"/>
</dbReference>
<gene>
    <name evidence="1" type="ORF">C7M51_04402</name>
</gene>
<dbReference type="RefSeq" id="WP_160623789.1">
    <property type="nucleotide sequence ID" value="NZ_CP028272.1"/>
</dbReference>
<organism evidence="1 2">
    <name type="scientific">Mixta intestinalis</name>
    <dbReference type="NCBI Taxonomy" id="1615494"/>
    <lineage>
        <taxon>Bacteria</taxon>
        <taxon>Pseudomonadati</taxon>
        <taxon>Pseudomonadota</taxon>
        <taxon>Gammaproteobacteria</taxon>
        <taxon>Enterobacterales</taxon>
        <taxon>Erwiniaceae</taxon>
        <taxon>Mixta</taxon>
    </lineage>
</organism>
<dbReference type="OrthoDB" id="6617620at2"/>
<geneLocation type="plasmid" evidence="1 2">
    <name>unnamed1</name>
</geneLocation>
<dbReference type="KEGG" id="mint:C7M51_04402"/>